<dbReference type="Gene3D" id="2.102.10.10">
    <property type="entry name" value="Rieske [2Fe-2S] iron-sulphur domain"/>
    <property type="match status" value="1"/>
</dbReference>
<comment type="cofactor">
    <cofactor evidence="5">
        <name>[2Fe-2S] cluster</name>
        <dbReference type="ChEBI" id="CHEBI:190135"/>
    </cofactor>
</comment>
<accession>A0A7S0J4N9</accession>
<dbReference type="PANTHER" id="PTHR21496">
    <property type="entry name" value="FERREDOXIN-RELATED"/>
    <property type="match status" value="1"/>
</dbReference>
<keyword evidence="1" id="KW-0001">2Fe-2S</keyword>
<dbReference type="Pfam" id="PF00782">
    <property type="entry name" value="DSPc"/>
    <property type="match status" value="1"/>
</dbReference>
<dbReference type="InterPro" id="IPR020422">
    <property type="entry name" value="TYR_PHOSPHATASE_DUAL_dom"/>
</dbReference>
<keyword evidence="2" id="KW-0479">Metal-binding</keyword>
<name>A0A7S0J4N9_9EUKA</name>
<feature type="domain" description="Tyrosine specific protein phosphatases" evidence="6">
    <location>
        <begin position="80"/>
        <end position="140"/>
    </location>
</feature>
<evidence type="ECO:0000256" key="2">
    <source>
        <dbReference type="ARBA" id="ARBA00022723"/>
    </source>
</evidence>
<evidence type="ECO:0000256" key="1">
    <source>
        <dbReference type="ARBA" id="ARBA00022714"/>
    </source>
</evidence>
<sequence>MGRGRAKQAAAHRGVVVGPRLLLGSQRTPADANFMSRHHCSHALCVARELPWPVQGAHREGVRYHRIPLDEPMGDTAAIEGLSRAIEWGFAAHEAGGIVLVFCKRGQSRSASVVAGILMRLLQVEAAAALALLRTAQPSARPDQALRSALDRLQVEPGGRSASLEPALEASDVSPVPKGYVAIGKTVGELSALPTGLRVSIGGDRSIAIFLHCRQLYAIDADCPHQGAGLELGEIEDVPSAGPCVSCPRHGWCFELATGYCEDILDYAVRVYNVLRLPDDRLCVSVTPRAHG</sequence>
<dbReference type="GO" id="GO:0051537">
    <property type="term" value="F:2 iron, 2 sulfur cluster binding"/>
    <property type="evidence" value="ECO:0007669"/>
    <property type="project" value="UniProtKB-KW"/>
</dbReference>
<dbReference type="InterPro" id="IPR029021">
    <property type="entry name" value="Prot-tyrosine_phosphatase-like"/>
</dbReference>
<evidence type="ECO:0000256" key="3">
    <source>
        <dbReference type="ARBA" id="ARBA00023004"/>
    </source>
</evidence>
<keyword evidence="4" id="KW-0411">Iron-sulfur</keyword>
<evidence type="ECO:0000256" key="4">
    <source>
        <dbReference type="ARBA" id="ARBA00023014"/>
    </source>
</evidence>
<dbReference type="PANTHER" id="PTHR21496:SF0">
    <property type="entry name" value="RIESKE DOMAIN-CONTAINING PROTEIN"/>
    <property type="match status" value="1"/>
</dbReference>
<evidence type="ECO:0008006" key="9">
    <source>
        <dbReference type="Google" id="ProtNLM"/>
    </source>
</evidence>
<keyword evidence="3" id="KW-0408">Iron</keyword>
<dbReference type="SMART" id="SM00195">
    <property type="entry name" value="DSPc"/>
    <property type="match status" value="1"/>
</dbReference>
<dbReference type="CDD" id="cd14498">
    <property type="entry name" value="DSP"/>
    <property type="match status" value="1"/>
</dbReference>
<dbReference type="PROSITE" id="PS51296">
    <property type="entry name" value="RIESKE"/>
    <property type="match status" value="1"/>
</dbReference>
<feature type="domain" description="Rieske" evidence="7">
    <location>
        <begin position="185"/>
        <end position="278"/>
    </location>
</feature>
<gene>
    <name evidence="8" type="ORF">CLEP1334_LOCUS15442</name>
</gene>
<dbReference type="Pfam" id="PF00355">
    <property type="entry name" value="Rieske"/>
    <property type="match status" value="1"/>
</dbReference>
<dbReference type="InterPro" id="IPR000387">
    <property type="entry name" value="Tyr_Pase_dom"/>
</dbReference>
<dbReference type="SUPFAM" id="SSF52799">
    <property type="entry name" value="(Phosphotyrosine protein) phosphatases II"/>
    <property type="match status" value="1"/>
</dbReference>
<dbReference type="Gene3D" id="3.90.190.10">
    <property type="entry name" value="Protein tyrosine phosphatase superfamily"/>
    <property type="match status" value="1"/>
</dbReference>
<evidence type="ECO:0000259" key="7">
    <source>
        <dbReference type="PROSITE" id="PS51296"/>
    </source>
</evidence>
<evidence type="ECO:0000256" key="5">
    <source>
        <dbReference type="ARBA" id="ARBA00034078"/>
    </source>
</evidence>
<dbReference type="InterPro" id="IPR036922">
    <property type="entry name" value="Rieske_2Fe-2S_sf"/>
</dbReference>
<proteinExistence type="predicted"/>
<dbReference type="InterPro" id="IPR000340">
    <property type="entry name" value="Dual-sp_phosphatase_cat-dom"/>
</dbReference>
<organism evidence="8">
    <name type="scientific">Calcidiscus leptoporus</name>
    <dbReference type="NCBI Taxonomy" id="127549"/>
    <lineage>
        <taxon>Eukaryota</taxon>
        <taxon>Haptista</taxon>
        <taxon>Haptophyta</taxon>
        <taxon>Prymnesiophyceae</taxon>
        <taxon>Coccolithales</taxon>
        <taxon>Calcidiscaceae</taxon>
        <taxon>Calcidiscus</taxon>
    </lineage>
</organism>
<dbReference type="InterPro" id="IPR017941">
    <property type="entry name" value="Rieske_2Fe-2S"/>
</dbReference>
<dbReference type="SUPFAM" id="SSF50022">
    <property type="entry name" value="ISP domain"/>
    <property type="match status" value="1"/>
</dbReference>
<reference evidence="8" key="1">
    <citation type="submission" date="2021-01" db="EMBL/GenBank/DDBJ databases">
        <authorList>
            <person name="Corre E."/>
            <person name="Pelletier E."/>
            <person name="Niang G."/>
            <person name="Scheremetjew M."/>
            <person name="Finn R."/>
            <person name="Kale V."/>
            <person name="Holt S."/>
            <person name="Cochrane G."/>
            <person name="Meng A."/>
            <person name="Brown T."/>
            <person name="Cohen L."/>
        </authorList>
    </citation>
    <scope>NUCLEOTIDE SEQUENCE</scope>
    <source>
        <strain evidence="8">RCC1130</strain>
    </source>
</reference>
<evidence type="ECO:0000313" key="8">
    <source>
        <dbReference type="EMBL" id="CAD8540159.1"/>
    </source>
</evidence>
<protein>
    <recommendedName>
        <fullName evidence="9">Rieske domain-containing protein</fullName>
    </recommendedName>
</protein>
<dbReference type="EMBL" id="HBER01030750">
    <property type="protein sequence ID" value="CAD8540159.1"/>
    <property type="molecule type" value="Transcribed_RNA"/>
</dbReference>
<dbReference type="AlphaFoldDB" id="A0A7S0J4N9"/>
<evidence type="ECO:0000259" key="6">
    <source>
        <dbReference type="PROSITE" id="PS50056"/>
    </source>
</evidence>
<dbReference type="PROSITE" id="PS50056">
    <property type="entry name" value="TYR_PHOSPHATASE_2"/>
    <property type="match status" value="1"/>
</dbReference>
<dbReference type="GO" id="GO:0046872">
    <property type="term" value="F:metal ion binding"/>
    <property type="evidence" value="ECO:0007669"/>
    <property type="project" value="UniProtKB-KW"/>
</dbReference>